<proteinExistence type="predicted"/>
<dbReference type="AlphaFoldDB" id="A0A1T0CKR4"/>
<evidence type="ECO:0000256" key="1">
    <source>
        <dbReference type="SAM" id="SignalP"/>
    </source>
</evidence>
<dbReference type="RefSeq" id="WP_078254763.1">
    <property type="nucleotide sequence ID" value="NZ_MUYU01000025.1"/>
</dbReference>
<protein>
    <recommendedName>
        <fullName evidence="4">DUF2147 domain-containing protein</fullName>
    </recommendedName>
</protein>
<organism evidence="2 3">
    <name type="scientific">Moraxella pluranimalium</name>
    <dbReference type="NCBI Taxonomy" id="470453"/>
    <lineage>
        <taxon>Bacteria</taxon>
        <taxon>Pseudomonadati</taxon>
        <taxon>Pseudomonadota</taxon>
        <taxon>Gammaproteobacteria</taxon>
        <taxon>Moraxellales</taxon>
        <taxon>Moraxellaceae</taxon>
        <taxon>Moraxella</taxon>
    </lineage>
</organism>
<dbReference type="OrthoDB" id="9814399at2"/>
<keyword evidence="3" id="KW-1185">Reference proteome</keyword>
<name>A0A1T0CKR4_9GAMM</name>
<dbReference type="Proteomes" id="UP000189800">
    <property type="component" value="Unassembled WGS sequence"/>
</dbReference>
<accession>A0A1T0CKR4</accession>
<dbReference type="EMBL" id="MUYU01000025">
    <property type="protein sequence ID" value="OOS22940.1"/>
    <property type="molecule type" value="Genomic_DNA"/>
</dbReference>
<dbReference type="STRING" id="470453.B0680_08995"/>
<feature type="signal peptide" evidence="1">
    <location>
        <begin position="1"/>
        <end position="22"/>
    </location>
</feature>
<evidence type="ECO:0000313" key="3">
    <source>
        <dbReference type="Proteomes" id="UP000189800"/>
    </source>
</evidence>
<keyword evidence="1" id="KW-0732">Signal</keyword>
<sequence length="121" mass="12680">MKFATKLMAIGAGVLLSASAMAADPIVGKWKMTEKGEAKAIITISQSGDKFVGVMTKGLTEKAKKTEGRTILTDIQSQGGGKYKGKGEHPTLRIKGTVNITVSGNNLTIKSITGTQTGVRQ</sequence>
<feature type="chain" id="PRO_5012074684" description="DUF2147 domain-containing protein" evidence="1">
    <location>
        <begin position="23"/>
        <end position="121"/>
    </location>
</feature>
<reference evidence="2 3" key="1">
    <citation type="submission" date="2017-02" db="EMBL/GenBank/DDBJ databases">
        <title>Draft genome sequence of Moraxella pluranimalium CCUG 54913T type strain.</title>
        <authorList>
            <person name="Salva-Serra F."/>
            <person name="Engstrom-Jakobsson H."/>
            <person name="Thorell K."/>
            <person name="Jaen-Luchoro D."/>
            <person name="Gonzales-Siles L."/>
            <person name="Karlsson R."/>
            <person name="Yazdan S."/>
            <person name="Boulund F."/>
            <person name="Johnning A."/>
            <person name="Engstrand L."/>
            <person name="Kristiansson E."/>
            <person name="Moore E."/>
        </authorList>
    </citation>
    <scope>NUCLEOTIDE SEQUENCE [LARGE SCALE GENOMIC DNA]</scope>
    <source>
        <strain evidence="2 3">CCUG 54913</strain>
    </source>
</reference>
<evidence type="ECO:0008006" key="4">
    <source>
        <dbReference type="Google" id="ProtNLM"/>
    </source>
</evidence>
<gene>
    <name evidence="2" type="ORF">B0680_08995</name>
</gene>
<evidence type="ECO:0000313" key="2">
    <source>
        <dbReference type="EMBL" id="OOS22940.1"/>
    </source>
</evidence>
<comment type="caution">
    <text evidence="2">The sequence shown here is derived from an EMBL/GenBank/DDBJ whole genome shotgun (WGS) entry which is preliminary data.</text>
</comment>